<comment type="caution">
    <text evidence="3">The sequence shown here is derived from an EMBL/GenBank/DDBJ whole genome shotgun (WGS) entry which is preliminary data.</text>
</comment>
<keyword evidence="2" id="KW-0472">Membrane</keyword>
<evidence type="ECO:0000256" key="1">
    <source>
        <dbReference type="SAM" id="MobiDB-lite"/>
    </source>
</evidence>
<evidence type="ECO:0000313" key="3">
    <source>
        <dbReference type="EMBL" id="RSN68328.1"/>
    </source>
</evidence>
<evidence type="ECO:0000313" key="4">
    <source>
        <dbReference type="Proteomes" id="UP000278149"/>
    </source>
</evidence>
<dbReference type="Proteomes" id="UP000278149">
    <property type="component" value="Unassembled WGS sequence"/>
</dbReference>
<feature type="transmembrane region" description="Helical" evidence="2">
    <location>
        <begin position="353"/>
        <end position="371"/>
    </location>
</feature>
<reference evidence="3 4" key="1">
    <citation type="submission" date="2018-10" db="EMBL/GenBank/DDBJ databases">
        <title>Co-occurring genomic capacity for anaerobic methane metabolism and dissimilatory sulfite reduction discovered in the Korarchaeota.</title>
        <authorList>
            <person name="Mckay L.J."/>
            <person name="Dlakic M."/>
            <person name="Fields M.W."/>
            <person name="Delmont T.O."/>
            <person name="Eren A.M."/>
            <person name="Jay Z.J."/>
            <person name="Klingelsmith K.B."/>
            <person name="Rusch D.B."/>
            <person name="Inskeep W.P."/>
        </authorList>
    </citation>
    <scope>NUCLEOTIDE SEQUENCE [LARGE SCALE GENOMIC DNA]</scope>
    <source>
        <strain evidence="3 4">WS</strain>
    </source>
</reference>
<keyword evidence="2" id="KW-0812">Transmembrane</keyword>
<evidence type="ECO:0000256" key="2">
    <source>
        <dbReference type="SAM" id="Phobius"/>
    </source>
</evidence>
<proteinExistence type="predicted"/>
<organism evidence="3 4">
    <name type="scientific">Candidatus Korarchaeum cryptofilum</name>
    <dbReference type="NCBI Taxonomy" id="498846"/>
    <lineage>
        <taxon>Archaea</taxon>
        <taxon>Thermoproteota</taxon>
        <taxon>Candidatus Korarchaeia</taxon>
        <taxon>Candidatus Korarchaeales</taxon>
        <taxon>Candidatus Korarchaeaceae</taxon>
        <taxon>Candidatus Korarchaeum</taxon>
    </lineage>
</organism>
<accession>A0A3R9P9T5</accession>
<dbReference type="EMBL" id="RCOR01000031">
    <property type="protein sequence ID" value="RSN68328.1"/>
    <property type="molecule type" value="Genomic_DNA"/>
</dbReference>
<protein>
    <submittedName>
        <fullName evidence="3">Uncharacterized protein</fullName>
    </submittedName>
</protein>
<dbReference type="AlphaFoldDB" id="A0A3R9P9T5"/>
<gene>
    <name evidence="3" type="ORF">D9Q81_06340</name>
</gene>
<keyword evidence="2" id="KW-1133">Transmembrane helix</keyword>
<feature type="region of interest" description="Disordered" evidence="1">
    <location>
        <begin position="313"/>
        <end position="342"/>
    </location>
</feature>
<dbReference type="RefSeq" id="WP_125742041.1">
    <property type="nucleotide sequence ID" value="NZ_RCOR01000031.1"/>
</dbReference>
<name>A0A3R9P9T5_9CREN</name>
<sequence>MLNHFAEGRELLILLILGLTLLPASAQHWETELIRNGDFSQGILYWDVSPSSYFSVSPVDIRALLGPFIDGQLKNDAALAFKAEEKPGSYSGTIAQTVFIPPSPKATLKFTVIGPFSCEGFSGLLQDPQMRVSVLLGGNRYDVSGTVSLRGGTRAYDNIDNVGVCICNFSYDLTKYSGQKVTLLISFSFYQGGYYGARIYFDDISIKISGDFSISAPSHLAIQGGGSSSITITVSSIGGFNSPVRLDVSGVPPGVAATIDPRDVTPSMGGSVVSTLRVSVDKMANAGDYTLTITGISDNISRKTSVVLSIVPPPEEKPQKQAPPPQQPPISQAPRMPSSKTPEIQLPSIQIDFLLPLIVMLFVAFPIIVVMRRREGRERKPIKELQNAWIYEEIQKIEDFIKELEDFDKEEHS</sequence>